<dbReference type="InterPro" id="IPR052897">
    <property type="entry name" value="Sec-Metab_Biosynth_Hydrolase"/>
</dbReference>
<feature type="signal peptide" evidence="1">
    <location>
        <begin position="1"/>
        <end position="23"/>
    </location>
</feature>
<evidence type="ECO:0000313" key="3">
    <source>
        <dbReference type="EMBL" id="SNT06288.1"/>
    </source>
</evidence>
<dbReference type="Pfam" id="PF12697">
    <property type="entry name" value="Abhydrolase_6"/>
    <property type="match status" value="1"/>
</dbReference>
<reference evidence="3 4" key="1">
    <citation type="submission" date="2017-06" db="EMBL/GenBank/DDBJ databases">
        <authorList>
            <person name="Kim H.J."/>
            <person name="Triplett B.A."/>
        </authorList>
    </citation>
    <scope>NUCLEOTIDE SEQUENCE [LARGE SCALE GENOMIC DNA]</scope>
    <source>
        <strain evidence="3 4">CGMCC 4.1858</strain>
    </source>
</reference>
<gene>
    <name evidence="3" type="ORF">SAMN05216252_11383</name>
</gene>
<evidence type="ECO:0000256" key="1">
    <source>
        <dbReference type="SAM" id="SignalP"/>
    </source>
</evidence>
<evidence type="ECO:0000259" key="2">
    <source>
        <dbReference type="Pfam" id="PF12697"/>
    </source>
</evidence>
<dbReference type="InterPro" id="IPR006311">
    <property type="entry name" value="TAT_signal"/>
</dbReference>
<organism evidence="3 4">
    <name type="scientific">Actinacidiphila glaucinigra</name>
    <dbReference type="NCBI Taxonomy" id="235986"/>
    <lineage>
        <taxon>Bacteria</taxon>
        <taxon>Bacillati</taxon>
        <taxon>Actinomycetota</taxon>
        <taxon>Actinomycetes</taxon>
        <taxon>Kitasatosporales</taxon>
        <taxon>Streptomycetaceae</taxon>
        <taxon>Actinacidiphila</taxon>
    </lineage>
</organism>
<dbReference type="InterPro" id="IPR029058">
    <property type="entry name" value="AB_hydrolase_fold"/>
</dbReference>
<proteinExistence type="predicted"/>
<dbReference type="PANTHER" id="PTHR37017:SF11">
    <property type="entry name" value="ESTERASE_LIPASE_THIOESTERASE DOMAIN-CONTAINING PROTEIN"/>
    <property type="match status" value="1"/>
</dbReference>
<feature type="chain" id="PRO_5038470559" evidence="1">
    <location>
        <begin position="24"/>
        <end position="291"/>
    </location>
</feature>
<dbReference type="Gene3D" id="3.40.50.1820">
    <property type="entry name" value="alpha/beta hydrolase"/>
    <property type="match status" value="1"/>
</dbReference>
<protein>
    <submittedName>
        <fullName evidence="3">Pimeloyl-ACP methyl ester carboxylesterase</fullName>
    </submittedName>
</protein>
<accession>A0A239JLJ6</accession>
<dbReference type="OrthoDB" id="9814966at2"/>
<dbReference type="PROSITE" id="PS51318">
    <property type="entry name" value="TAT"/>
    <property type="match status" value="1"/>
</dbReference>
<keyword evidence="4" id="KW-1185">Reference proteome</keyword>
<name>A0A239JLJ6_9ACTN</name>
<dbReference type="GO" id="GO:0003824">
    <property type="term" value="F:catalytic activity"/>
    <property type="evidence" value="ECO:0007669"/>
    <property type="project" value="UniProtKB-ARBA"/>
</dbReference>
<evidence type="ECO:0000313" key="4">
    <source>
        <dbReference type="Proteomes" id="UP000198280"/>
    </source>
</evidence>
<dbReference type="InterPro" id="IPR000073">
    <property type="entry name" value="AB_hydrolase_1"/>
</dbReference>
<dbReference type="EMBL" id="FZOF01000013">
    <property type="protein sequence ID" value="SNT06288.1"/>
    <property type="molecule type" value="Genomic_DNA"/>
</dbReference>
<dbReference type="PANTHER" id="PTHR37017">
    <property type="entry name" value="AB HYDROLASE-1 DOMAIN-CONTAINING PROTEIN-RELATED"/>
    <property type="match status" value="1"/>
</dbReference>
<feature type="domain" description="AB hydrolase-1" evidence="2">
    <location>
        <begin position="50"/>
        <end position="279"/>
    </location>
</feature>
<keyword evidence="1" id="KW-0732">Signal</keyword>
<dbReference type="SUPFAM" id="SSF53474">
    <property type="entry name" value="alpha/beta-Hydrolases"/>
    <property type="match status" value="1"/>
</dbReference>
<dbReference type="AlphaFoldDB" id="A0A239JLJ6"/>
<sequence>MSHRRPVRRVRLAVVGAVGLALAAGLATTASATQDGHGKPAGKPAPKPTVVLVHGAWADSAGWTGVAKRLQADGYPVAAPATPLRGLGSDAAYLADYLKTIKGPVVLVGHSYGGAVITGAATGNDNVKALVYVAAFAPDKGESIADLVGRFPGSHLSDDPNAPVPTALNAVPFTQADGGTGVDLYIKPDKFRDVFLSNRVSRSKAAALAATQRPITAQAVGEPSAEAPAWKTIPSWYLVARADRTIPPAAERFMAARAHARTIEVDGPHAVHVTDPGAVTRLIEKAAATTR</sequence>
<dbReference type="RefSeq" id="WP_089226039.1">
    <property type="nucleotide sequence ID" value="NZ_FZOF01000013.1"/>
</dbReference>
<dbReference type="Proteomes" id="UP000198280">
    <property type="component" value="Unassembled WGS sequence"/>
</dbReference>